<accession>A0ABN3C1D2</accession>
<dbReference type="RefSeq" id="WP_344300866.1">
    <property type="nucleotide sequence ID" value="NZ_BAAAQW010000012.1"/>
</dbReference>
<dbReference type="Proteomes" id="UP001500432">
    <property type="component" value="Unassembled WGS sequence"/>
</dbReference>
<evidence type="ECO:0000313" key="3">
    <source>
        <dbReference type="EMBL" id="GAA2202801.1"/>
    </source>
</evidence>
<name>A0ABN3C1D2_9MICC</name>
<sequence>MTARRTVVVRAAASKRDVLVAFGEALGFPAYYRPNLDAFNDCLQDLASELANEEGQPVALEWHVHPAFRELPAFVAMREILADAVEASCGTLTLEVTS</sequence>
<feature type="domain" description="Barstar (barnase inhibitor)" evidence="2">
    <location>
        <begin position="6"/>
        <end position="87"/>
    </location>
</feature>
<comment type="similarity">
    <text evidence="1">Belongs to the barstar family.</text>
</comment>
<comment type="caution">
    <text evidence="3">The sequence shown here is derived from an EMBL/GenBank/DDBJ whole genome shotgun (WGS) entry which is preliminary data.</text>
</comment>
<organism evidence="3 4">
    <name type="scientific">Sinomonas flava</name>
    <dbReference type="NCBI Taxonomy" id="496857"/>
    <lineage>
        <taxon>Bacteria</taxon>
        <taxon>Bacillati</taxon>
        <taxon>Actinomycetota</taxon>
        <taxon>Actinomycetes</taxon>
        <taxon>Micrococcales</taxon>
        <taxon>Micrococcaceae</taxon>
        <taxon>Sinomonas</taxon>
    </lineage>
</organism>
<dbReference type="Pfam" id="PF01337">
    <property type="entry name" value="Barstar"/>
    <property type="match status" value="1"/>
</dbReference>
<keyword evidence="4" id="KW-1185">Reference proteome</keyword>
<protein>
    <recommendedName>
        <fullName evidence="2">Barstar (barnase inhibitor) domain-containing protein</fullName>
    </recommendedName>
</protein>
<dbReference type="SUPFAM" id="SSF52038">
    <property type="entry name" value="Barstar-related"/>
    <property type="match status" value="1"/>
</dbReference>
<evidence type="ECO:0000259" key="2">
    <source>
        <dbReference type="Pfam" id="PF01337"/>
    </source>
</evidence>
<evidence type="ECO:0000256" key="1">
    <source>
        <dbReference type="ARBA" id="ARBA00006845"/>
    </source>
</evidence>
<dbReference type="EMBL" id="BAAAQW010000012">
    <property type="protein sequence ID" value="GAA2202801.1"/>
    <property type="molecule type" value="Genomic_DNA"/>
</dbReference>
<dbReference type="InterPro" id="IPR035905">
    <property type="entry name" value="Barstar-like_sf"/>
</dbReference>
<dbReference type="Gene3D" id="3.30.370.10">
    <property type="entry name" value="Barstar-like"/>
    <property type="match status" value="1"/>
</dbReference>
<evidence type="ECO:0000313" key="4">
    <source>
        <dbReference type="Proteomes" id="UP001500432"/>
    </source>
</evidence>
<gene>
    <name evidence="3" type="ORF">GCM10009849_32670</name>
</gene>
<dbReference type="InterPro" id="IPR000468">
    <property type="entry name" value="Barstar"/>
</dbReference>
<proteinExistence type="inferred from homology"/>
<reference evidence="3 4" key="1">
    <citation type="journal article" date="2019" name="Int. J. Syst. Evol. Microbiol.">
        <title>The Global Catalogue of Microorganisms (GCM) 10K type strain sequencing project: providing services to taxonomists for standard genome sequencing and annotation.</title>
        <authorList>
            <consortium name="The Broad Institute Genomics Platform"/>
            <consortium name="The Broad Institute Genome Sequencing Center for Infectious Disease"/>
            <person name="Wu L."/>
            <person name="Ma J."/>
        </authorList>
    </citation>
    <scope>NUCLEOTIDE SEQUENCE [LARGE SCALE GENOMIC DNA]</scope>
    <source>
        <strain evidence="3 4">JCM 16034</strain>
    </source>
</reference>